<evidence type="ECO:0000313" key="1">
    <source>
        <dbReference type="EMBL" id="MBD2703947.1"/>
    </source>
</evidence>
<comment type="caution">
    <text evidence="1">The sequence shown here is derived from an EMBL/GenBank/DDBJ whole genome shotgun (WGS) entry which is preliminary data.</text>
</comment>
<sequence>MKYNMLKGGQLRLSVRVLLSLLALVILATGCQSRRKVKKTVKGKKSLVYQINTTGATDQDGFLYTSTLVDALGDEVDYNTVIDSFELTSLSVGLVPNAGNTAQNFRIQSIQASTQGGTKYEMVDLSKIPAALPLSSVGSSIINALLFAEGLEGLNNTIRTELVGRNPTSLAPRAIQFRLRGTNLPAGSRASVTLTLDMELTMEYTTCMSVPEFLFSDLPSCK</sequence>
<accession>A0A927AUE9</accession>
<reference evidence="1" key="1">
    <citation type="submission" date="2020-09" db="EMBL/GenBank/DDBJ databases">
        <authorList>
            <person name="Kim M.K."/>
        </authorList>
    </citation>
    <scope>NUCLEOTIDE SEQUENCE</scope>
    <source>
        <strain evidence="1">BT702</strain>
    </source>
</reference>
<proteinExistence type="predicted"/>
<name>A0A927AUE9_9BACT</name>
<dbReference type="AlphaFoldDB" id="A0A927AUE9"/>
<gene>
    <name evidence="1" type="ORF">IC229_25100</name>
</gene>
<dbReference type="RefSeq" id="WP_190890105.1">
    <property type="nucleotide sequence ID" value="NZ_JACWZY010000026.1"/>
</dbReference>
<dbReference type="EMBL" id="JACWZY010000026">
    <property type="protein sequence ID" value="MBD2703947.1"/>
    <property type="molecule type" value="Genomic_DNA"/>
</dbReference>
<dbReference type="Proteomes" id="UP000598820">
    <property type="component" value="Unassembled WGS sequence"/>
</dbReference>
<dbReference type="PROSITE" id="PS51257">
    <property type="entry name" value="PROKAR_LIPOPROTEIN"/>
    <property type="match status" value="1"/>
</dbReference>
<keyword evidence="2" id="KW-1185">Reference proteome</keyword>
<protein>
    <submittedName>
        <fullName evidence="1">Uncharacterized protein</fullName>
    </submittedName>
</protein>
<evidence type="ECO:0000313" key="2">
    <source>
        <dbReference type="Proteomes" id="UP000598820"/>
    </source>
</evidence>
<organism evidence="1 2">
    <name type="scientific">Spirosoma profusum</name>
    <dbReference type="NCBI Taxonomy" id="2771354"/>
    <lineage>
        <taxon>Bacteria</taxon>
        <taxon>Pseudomonadati</taxon>
        <taxon>Bacteroidota</taxon>
        <taxon>Cytophagia</taxon>
        <taxon>Cytophagales</taxon>
        <taxon>Cytophagaceae</taxon>
        <taxon>Spirosoma</taxon>
    </lineage>
</organism>